<accession>A0A2K2FTM9</accession>
<comment type="caution">
    <text evidence="1">The sequence shown here is derived from an EMBL/GenBank/DDBJ whole genome shotgun (WGS) entry which is preliminary data.</text>
</comment>
<reference evidence="1 2" key="1">
    <citation type="submission" date="2016-05" db="EMBL/GenBank/DDBJ databases">
        <title>Complete genome sequence of Novosphingobium guangzhouense SA925(T).</title>
        <authorList>
            <person name="Sha S."/>
        </authorList>
    </citation>
    <scope>NUCLEOTIDE SEQUENCE [LARGE SCALE GENOMIC DNA]</scope>
    <source>
        <strain evidence="1 2">SA925</strain>
    </source>
</reference>
<evidence type="ECO:0000313" key="2">
    <source>
        <dbReference type="Proteomes" id="UP000236327"/>
    </source>
</evidence>
<proteinExistence type="predicted"/>
<keyword evidence="2" id="KW-1185">Reference proteome</keyword>
<organism evidence="1 2">
    <name type="scientific">Novosphingobium guangzhouense</name>
    <dbReference type="NCBI Taxonomy" id="1850347"/>
    <lineage>
        <taxon>Bacteria</taxon>
        <taxon>Pseudomonadati</taxon>
        <taxon>Pseudomonadota</taxon>
        <taxon>Alphaproteobacteria</taxon>
        <taxon>Sphingomonadales</taxon>
        <taxon>Sphingomonadaceae</taxon>
        <taxon>Novosphingobium</taxon>
    </lineage>
</organism>
<dbReference type="EMBL" id="LYMM01000084">
    <property type="protein sequence ID" value="PNU02114.1"/>
    <property type="molecule type" value="Genomic_DNA"/>
</dbReference>
<dbReference type="AlphaFoldDB" id="A0A2K2FTM9"/>
<dbReference type="RefSeq" id="WP_103098891.1">
    <property type="nucleotide sequence ID" value="NZ_LYMM01000084.1"/>
</dbReference>
<dbReference type="Proteomes" id="UP000236327">
    <property type="component" value="Unassembled WGS sequence"/>
</dbReference>
<sequence>MISNRPEKGLDLLGAMVSAAAGRASAHLPGTIRFAKCEQVQLNEGFSTPDVDLETWSVSADHQAIVVSVFATAPQDGGARTMAASGRFTFTTLTHKREYAA</sequence>
<dbReference type="OrthoDB" id="7595555at2"/>
<evidence type="ECO:0000313" key="1">
    <source>
        <dbReference type="EMBL" id="PNU02114.1"/>
    </source>
</evidence>
<protein>
    <submittedName>
        <fullName evidence="1">Uncharacterized protein</fullName>
    </submittedName>
</protein>
<name>A0A2K2FTM9_9SPHN</name>
<gene>
    <name evidence="1" type="ORF">A8V01_09525</name>
</gene>